<keyword evidence="1" id="KW-0472">Membrane</keyword>
<dbReference type="EMBL" id="CP045120">
    <property type="protein sequence ID" value="QIN85359.1"/>
    <property type="molecule type" value="Genomic_DNA"/>
</dbReference>
<evidence type="ECO:0000313" key="2">
    <source>
        <dbReference type="EMBL" id="QIN85359.1"/>
    </source>
</evidence>
<geneLocation type="plasmid" evidence="2 3">
    <name>unnamed1</name>
</geneLocation>
<evidence type="ECO:0000313" key="3">
    <source>
        <dbReference type="Proteomes" id="UP000501452"/>
    </source>
</evidence>
<protein>
    <submittedName>
        <fullName evidence="2">Uncharacterized protein</fullName>
    </submittedName>
</protein>
<keyword evidence="1" id="KW-1133">Transmembrane helix</keyword>
<feature type="transmembrane region" description="Helical" evidence="1">
    <location>
        <begin position="27"/>
        <end position="49"/>
    </location>
</feature>
<feature type="transmembrane region" description="Helical" evidence="1">
    <location>
        <begin position="56"/>
        <end position="76"/>
    </location>
</feature>
<dbReference type="AlphaFoldDB" id="A0A6G8QFU1"/>
<keyword evidence="2" id="KW-0614">Plasmid</keyword>
<dbReference type="Proteomes" id="UP000501452">
    <property type="component" value="Plasmid unnamed1"/>
</dbReference>
<reference evidence="2 3" key="1">
    <citation type="submission" date="2019-10" db="EMBL/GenBank/DDBJ databases">
        <title>Rubrobacter sp nov SCSIO 52090 isolated from a deep-sea sediment in the South China Sea.</title>
        <authorList>
            <person name="Chen R.W."/>
        </authorList>
    </citation>
    <scope>NUCLEOTIDE SEQUENCE [LARGE SCALE GENOMIC DNA]</scope>
    <source>
        <strain evidence="2 3">SCSIO 52909</strain>
        <plasmid evidence="2 3">unnamed1</plasmid>
    </source>
</reference>
<name>A0A6G8QFU1_9ACTN</name>
<evidence type="ECO:0000256" key="1">
    <source>
        <dbReference type="SAM" id="Phobius"/>
    </source>
</evidence>
<accession>A0A6G8QFU1</accession>
<proteinExistence type="predicted"/>
<gene>
    <name evidence="2" type="ORF">GBA63_21835</name>
</gene>
<dbReference type="KEGG" id="rub:GBA63_21835"/>
<feature type="transmembrane region" description="Helical" evidence="1">
    <location>
        <begin position="121"/>
        <end position="143"/>
    </location>
</feature>
<keyword evidence="3" id="KW-1185">Reference proteome</keyword>
<sequence>MPLAGAGLILAVALAHLGTIHERFEEASYLGTLAGLGVAGSAAAALGIIRERRWGWALGAAIAGASLLSYLLPWAAGASGTDGGGLGGLLEPVGVLAGTLEALFLLLWAWNHFAGFGGRGLLLSTAAVLAAAGLATALIFVGFGGSEAPHGPALGTEPAPGAKRG</sequence>
<feature type="transmembrane region" description="Helical" evidence="1">
    <location>
        <begin position="88"/>
        <end position="109"/>
    </location>
</feature>
<organism evidence="2 3">
    <name type="scientific">Rubrobacter tropicus</name>
    <dbReference type="NCBI Taxonomy" id="2653851"/>
    <lineage>
        <taxon>Bacteria</taxon>
        <taxon>Bacillati</taxon>
        <taxon>Actinomycetota</taxon>
        <taxon>Rubrobacteria</taxon>
        <taxon>Rubrobacterales</taxon>
        <taxon>Rubrobacteraceae</taxon>
        <taxon>Rubrobacter</taxon>
    </lineage>
</organism>
<keyword evidence="1" id="KW-0812">Transmembrane</keyword>
<dbReference type="RefSeq" id="WP_166180587.1">
    <property type="nucleotide sequence ID" value="NZ_CP045120.1"/>
</dbReference>